<accession>A0A8D5FV33</accession>
<dbReference type="KEGG" id="dbk:DGMP_11150"/>
<evidence type="ECO:0000313" key="2">
    <source>
        <dbReference type="EMBL" id="BCL60422.1"/>
    </source>
</evidence>
<dbReference type="PANTHER" id="PTHR30345:SF0">
    <property type="entry name" value="DNA DAMAGE-REPAIR_TOLERATION PROTEIN DRT102"/>
    <property type="match status" value="1"/>
</dbReference>
<dbReference type="NCBIfam" id="TIGR00689">
    <property type="entry name" value="rpiB_lacA_lacB"/>
    <property type="match status" value="1"/>
</dbReference>
<dbReference type="EMBL" id="AP024086">
    <property type="protein sequence ID" value="BCL60422.1"/>
    <property type="molecule type" value="Genomic_DNA"/>
</dbReference>
<reference evidence="2" key="1">
    <citation type="submission" date="2020-09" db="EMBL/GenBank/DDBJ databases">
        <title>Desulfogranum mesoprofundum gen. nov., sp. nov., a novel mesophilic, sulfate-reducing chemolithoautotroph isolated from a deep-sea hydrothermal vent chimney in the Suiyo Seamount.</title>
        <authorList>
            <person name="Hashimoto Y."/>
            <person name="Nakagawa S."/>
        </authorList>
    </citation>
    <scope>NUCLEOTIDE SEQUENCE</scope>
    <source>
        <strain evidence="2">KT2</strain>
    </source>
</reference>
<evidence type="ECO:0000256" key="1">
    <source>
        <dbReference type="ARBA" id="ARBA00023235"/>
    </source>
</evidence>
<name>A0A8D5FV33_9BACT</name>
<dbReference type="PIRSF" id="PIRSF005384">
    <property type="entry name" value="RpiB_LacA_B"/>
    <property type="match status" value="1"/>
</dbReference>
<dbReference type="GO" id="GO:0009052">
    <property type="term" value="P:pentose-phosphate shunt, non-oxidative branch"/>
    <property type="evidence" value="ECO:0007669"/>
    <property type="project" value="TreeGrafter"/>
</dbReference>
<dbReference type="AlphaFoldDB" id="A0A8D5FV33"/>
<dbReference type="Proteomes" id="UP000826725">
    <property type="component" value="Chromosome"/>
</dbReference>
<dbReference type="NCBIfam" id="TIGR01120">
    <property type="entry name" value="rpiB"/>
    <property type="match status" value="1"/>
</dbReference>
<dbReference type="GO" id="GO:0019316">
    <property type="term" value="P:D-allose catabolic process"/>
    <property type="evidence" value="ECO:0007669"/>
    <property type="project" value="TreeGrafter"/>
</dbReference>
<keyword evidence="1 2" id="KW-0413">Isomerase</keyword>
<organism evidence="2 3">
    <name type="scientific">Desulfomarina profundi</name>
    <dbReference type="NCBI Taxonomy" id="2772557"/>
    <lineage>
        <taxon>Bacteria</taxon>
        <taxon>Pseudomonadati</taxon>
        <taxon>Thermodesulfobacteriota</taxon>
        <taxon>Desulfobulbia</taxon>
        <taxon>Desulfobulbales</taxon>
        <taxon>Desulfobulbaceae</taxon>
        <taxon>Desulfomarina</taxon>
    </lineage>
</organism>
<dbReference type="PANTHER" id="PTHR30345">
    <property type="entry name" value="RIBOSE-5-PHOSPHATE ISOMERASE B"/>
    <property type="match status" value="1"/>
</dbReference>
<sequence length="145" mass="15830">MKIVIGADHGGFDLKGAVKTFLAGEHHQVIDVGCSSAVSVDYPDFAEKAVQVFNEKSCDFGILICGTGIGMSIAANRHREIRAANCHTKQLTVLSREHNNANFLCLGARVIDETLALELVDIWLKTEFAGGRHQRRIEKFSSFAG</sequence>
<dbReference type="InterPro" id="IPR004785">
    <property type="entry name" value="RpiB"/>
</dbReference>
<protein>
    <submittedName>
        <fullName evidence="2">Ribose 5-phosphate isomerase B</fullName>
    </submittedName>
</protein>
<proteinExistence type="predicted"/>
<evidence type="ECO:0000313" key="3">
    <source>
        <dbReference type="Proteomes" id="UP000826725"/>
    </source>
</evidence>
<keyword evidence="3" id="KW-1185">Reference proteome</keyword>
<dbReference type="NCBIfam" id="NF004051">
    <property type="entry name" value="PRK05571.1"/>
    <property type="match status" value="1"/>
</dbReference>
<gene>
    <name evidence="2" type="ORF">DGMP_11150</name>
</gene>
<dbReference type="Pfam" id="PF02502">
    <property type="entry name" value="LacAB_rpiB"/>
    <property type="match status" value="1"/>
</dbReference>
<dbReference type="RefSeq" id="WP_228856546.1">
    <property type="nucleotide sequence ID" value="NZ_AP024086.1"/>
</dbReference>
<dbReference type="InterPro" id="IPR003500">
    <property type="entry name" value="RpiB_LacA_LacB"/>
</dbReference>
<dbReference type="GO" id="GO:0004751">
    <property type="term" value="F:ribose-5-phosphate isomerase activity"/>
    <property type="evidence" value="ECO:0007669"/>
    <property type="project" value="TreeGrafter"/>
</dbReference>